<dbReference type="Proteomes" id="UP000186159">
    <property type="component" value="Unassembled WGS sequence"/>
</dbReference>
<organism evidence="1 2">
    <name type="scientific">Corynebacterium diphtheriae bv. gravis</name>
    <dbReference type="NCBI Taxonomy" id="1720349"/>
    <lineage>
        <taxon>Bacteria</taxon>
        <taxon>Bacillati</taxon>
        <taxon>Actinomycetota</taxon>
        <taxon>Actinomycetes</taxon>
        <taxon>Mycobacteriales</taxon>
        <taxon>Corynebacteriaceae</taxon>
        <taxon>Corynebacterium</taxon>
    </lineage>
</organism>
<name>A0AAX0J1W2_CORDP</name>
<evidence type="ECO:0000313" key="1">
    <source>
        <dbReference type="EMBL" id="OKY22965.1"/>
    </source>
</evidence>
<dbReference type="AlphaFoldDB" id="A0AAX0J1W2"/>
<comment type="caution">
    <text evidence="1">The sequence shown here is derived from an EMBL/GenBank/DDBJ whole genome shotgun (WGS) entry which is preliminary data.</text>
</comment>
<proteinExistence type="predicted"/>
<dbReference type="RefSeq" id="WP_014303952.1">
    <property type="nucleotide sequence ID" value="NZ_LJXR01000007.1"/>
</dbReference>
<protein>
    <submittedName>
        <fullName evidence="1">Uncharacterized protein</fullName>
    </submittedName>
</protein>
<gene>
    <name evidence="1" type="ORF">AOT42_10160</name>
</gene>
<dbReference type="GeneID" id="29422370"/>
<sequence>MNRPLCRIVFGGGQPLCAVGGGRAAGRVCAALPGGSFSCGFTENTTTDVWHSGGMKLGI</sequence>
<accession>A0AAX0J1W2</accession>
<dbReference type="EMBL" id="LJXR01000007">
    <property type="protein sequence ID" value="OKY22965.1"/>
    <property type="molecule type" value="Genomic_DNA"/>
</dbReference>
<reference evidence="1 2" key="1">
    <citation type="submission" date="2015-09" db="EMBL/GenBank/DDBJ databases">
        <title>Genome sequencing of Corynebacterium diphtheriae Bv. Gravis strain DSM 44123.</title>
        <authorList>
            <person name="Sangal V."/>
            <person name="Burkovski A."/>
        </authorList>
    </citation>
    <scope>NUCLEOTIDE SEQUENCE [LARGE SCALE GENOMIC DNA]</scope>
    <source>
        <strain evidence="1 2">DSM 44123</strain>
    </source>
</reference>
<evidence type="ECO:0000313" key="2">
    <source>
        <dbReference type="Proteomes" id="UP000186159"/>
    </source>
</evidence>